<gene>
    <name evidence="2" type="ORF">MUG09_02150</name>
</gene>
<organism evidence="2 3">
    <name type="scientific">Sphaerochaeta associata</name>
    <dbReference type="NCBI Taxonomy" id="1129264"/>
    <lineage>
        <taxon>Bacteria</taxon>
        <taxon>Pseudomonadati</taxon>
        <taxon>Spirochaetota</taxon>
        <taxon>Spirochaetia</taxon>
        <taxon>Spirochaetales</taxon>
        <taxon>Sphaerochaetaceae</taxon>
        <taxon>Sphaerochaeta</taxon>
    </lineage>
</organism>
<keyword evidence="3" id="KW-1185">Reference proteome</keyword>
<reference evidence="3" key="1">
    <citation type="journal article" date="2024" name="J Bioinform Genom">
        <title>Complete genome sequence of the type strain bacterium Sphaerochaeta associata GLS2t (VKM B-2742)t.</title>
        <authorList>
            <person name="Troshina O.Y."/>
            <person name="Tepeeva A.N."/>
            <person name="Arzamasceva V.O."/>
            <person name="Whitman W.B."/>
            <person name="Varghese N."/>
            <person name="Shapiro N."/>
            <person name="Woyke T."/>
            <person name="Kripides N.C."/>
            <person name="Vasilenko O.V."/>
        </authorList>
    </citation>
    <scope>NUCLEOTIDE SEQUENCE [LARGE SCALE GENOMIC DNA]</scope>
    <source>
        <strain evidence="3">GLS2T</strain>
    </source>
</reference>
<name>A0ABY4DBJ3_9SPIR</name>
<evidence type="ECO:0000313" key="3">
    <source>
        <dbReference type="Proteomes" id="UP000829708"/>
    </source>
</evidence>
<feature type="transmembrane region" description="Helical" evidence="1">
    <location>
        <begin position="12"/>
        <end position="29"/>
    </location>
</feature>
<sequence>MILFYIDPGTGSMLFSIVIGLVTMLYFLGKAAFIKVKFILSGGKATTSKNHYPLVIYSESKRYWNVFKPVLDALERKAIPTVYYASSEDDPVFSVAYKHITSEFIGEGNKAFTRLNFLEADVCLMTTPGLDVYQLKRSRGVKHYAHILHSVDDATGYRLFGLDYFDSVLLSGEYQKAHIRLLETQRGIKEKELVVVGCPYLDELQKKVADLPKRKNESFTVLVAPSWGKSGILSRYGASLLDSLVQTGFSIIVRPHPQSKQSEKEILEALEMRYKAAQNLEWDYSNENLNVLSRSDIMISDFSGVIFDYAFLFNKPFLYVNSNFDARPYDAYDLEEQPWKFRVLPEIGVELQENDFGRIGQLILETSKSSILEEKRKNANATAWQYKGKSGEMVADFLVGVLAGLKESKDM</sequence>
<dbReference type="Proteomes" id="UP000829708">
    <property type="component" value="Chromosome"/>
</dbReference>
<dbReference type="InterPro" id="IPR007554">
    <property type="entry name" value="Glycerophosphate_synth"/>
</dbReference>
<accession>A0ABY4DBJ3</accession>
<dbReference type="Gene3D" id="3.40.50.12580">
    <property type="match status" value="1"/>
</dbReference>
<dbReference type="InterPro" id="IPR043148">
    <property type="entry name" value="TagF_C"/>
</dbReference>
<evidence type="ECO:0000313" key="2">
    <source>
        <dbReference type="EMBL" id="UOM51575.1"/>
    </source>
</evidence>
<dbReference type="SUPFAM" id="SSF53756">
    <property type="entry name" value="UDP-Glycosyltransferase/glycogen phosphorylase"/>
    <property type="match status" value="1"/>
</dbReference>
<dbReference type="EMBL" id="CP094929">
    <property type="protein sequence ID" value="UOM51575.1"/>
    <property type="molecule type" value="Genomic_DNA"/>
</dbReference>
<dbReference type="Pfam" id="PF04464">
    <property type="entry name" value="Glyphos_transf"/>
    <property type="match status" value="1"/>
</dbReference>
<dbReference type="RefSeq" id="WP_244773052.1">
    <property type="nucleotide sequence ID" value="NZ_CP094929.1"/>
</dbReference>
<evidence type="ECO:0000256" key="1">
    <source>
        <dbReference type="SAM" id="Phobius"/>
    </source>
</evidence>
<keyword evidence="1" id="KW-0812">Transmembrane</keyword>
<proteinExistence type="predicted"/>
<keyword evidence="1" id="KW-1133">Transmembrane helix</keyword>
<protein>
    <submittedName>
        <fullName evidence="2">CDP-glycerol glycerophosphotransferase family protein</fullName>
    </submittedName>
</protein>
<keyword evidence="1" id="KW-0472">Membrane</keyword>